<evidence type="ECO:0000313" key="1">
    <source>
        <dbReference type="EMBL" id="EDL82335.1"/>
    </source>
</evidence>
<dbReference type="EMBL" id="CH473952">
    <property type="protein sequence ID" value="EDL82335.1"/>
    <property type="molecule type" value="Genomic_DNA"/>
</dbReference>
<dbReference type="Proteomes" id="UP000234681">
    <property type="component" value="Chromosome 2"/>
</dbReference>
<organism evidence="1 2">
    <name type="scientific">Rattus norvegicus</name>
    <name type="common">Rat</name>
    <dbReference type="NCBI Taxonomy" id="10116"/>
    <lineage>
        <taxon>Eukaryota</taxon>
        <taxon>Metazoa</taxon>
        <taxon>Chordata</taxon>
        <taxon>Craniata</taxon>
        <taxon>Vertebrata</taxon>
        <taxon>Euteleostomi</taxon>
        <taxon>Mammalia</taxon>
        <taxon>Eutheria</taxon>
        <taxon>Euarchontoglires</taxon>
        <taxon>Glires</taxon>
        <taxon>Rodentia</taxon>
        <taxon>Myomorpha</taxon>
        <taxon>Muroidea</taxon>
        <taxon>Muridae</taxon>
        <taxon>Murinae</taxon>
        <taxon>Rattus</taxon>
    </lineage>
</organism>
<accession>A6HW49</accession>
<name>A6HW49_RAT</name>
<evidence type="ECO:0000313" key="2">
    <source>
        <dbReference type="Proteomes" id="UP000234681"/>
    </source>
</evidence>
<dbReference type="AlphaFoldDB" id="A6HW49"/>
<proteinExistence type="predicted"/>
<protein>
    <submittedName>
        <fullName evidence="1">RCG28702</fullName>
    </submittedName>
</protein>
<sequence length="63" mass="7259">MWRAGSKVTIAGLSRKHAVQYNSDVMIWLDTIRHKTTKQNKQKTETKQKPGTIHVVLTKTLRV</sequence>
<reference evidence="2" key="1">
    <citation type="submission" date="2005-09" db="EMBL/GenBank/DDBJ databases">
        <authorList>
            <person name="Mural R.J."/>
            <person name="Li P.W."/>
            <person name="Adams M.D."/>
            <person name="Amanatides P.G."/>
            <person name="Baden-Tillson H."/>
            <person name="Barnstead M."/>
            <person name="Chin S.H."/>
            <person name="Dew I."/>
            <person name="Evans C.A."/>
            <person name="Ferriera S."/>
            <person name="Flanigan M."/>
            <person name="Fosler C."/>
            <person name="Glodek A."/>
            <person name="Gu Z."/>
            <person name="Holt R.A."/>
            <person name="Jennings D."/>
            <person name="Kraft C.L."/>
            <person name="Lu F."/>
            <person name="Nguyen T."/>
            <person name="Nusskern D.R."/>
            <person name="Pfannkoch C.M."/>
            <person name="Sitter C."/>
            <person name="Sutton G.G."/>
            <person name="Venter J.C."/>
            <person name="Wang Z."/>
            <person name="Woodage T."/>
            <person name="Zheng X.H."/>
            <person name="Zhong F."/>
        </authorList>
    </citation>
    <scope>NUCLEOTIDE SEQUENCE [LARGE SCALE GENOMIC DNA]</scope>
    <source>
        <strain>BN</strain>
        <strain evidence="2">Sprague-Dawley</strain>
    </source>
</reference>
<gene>
    <name evidence="1" type="ORF">rCG_28702</name>
</gene>